<dbReference type="GeneID" id="67182156"/>
<evidence type="ECO:0000256" key="3">
    <source>
        <dbReference type="ARBA" id="ARBA00022842"/>
    </source>
</evidence>
<dbReference type="GO" id="GO:0005829">
    <property type="term" value="C:cytosol"/>
    <property type="evidence" value="ECO:0007669"/>
    <property type="project" value="TreeGrafter"/>
</dbReference>
<dbReference type="STRING" id="550540.Fbal_1945"/>
<dbReference type="GO" id="GO:0006281">
    <property type="term" value="P:DNA repair"/>
    <property type="evidence" value="ECO:0007669"/>
    <property type="project" value="TreeGrafter"/>
</dbReference>
<dbReference type="SUPFAM" id="SSF56784">
    <property type="entry name" value="HAD-like"/>
    <property type="match status" value="1"/>
</dbReference>
<keyword evidence="2 5" id="KW-0378">Hydrolase</keyword>
<dbReference type="PANTHER" id="PTHR43434">
    <property type="entry name" value="PHOSPHOGLYCOLATE PHOSPHATASE"/>
    <property type="match status" value="1"/>
</dbReference>
<sequence length="220" mass="24130">MTIQGVLFDLDGTLLDTALDLGAAANHALRRYGYPVLSEAHAYQHSSHGSRGLLRAALGDQFERTDYEPLKDALLSAYLSALCVHTQPYDGVQELLQRLEQRQLPWGIVTNKPGWLTDPLLAQLPLFSQSRINISGDTFEVAKPHPKPLLAAAEALAVDPGAILYVGDAERDMQAAQAAGMRACVALWGYLRPEDQPMAWPGDWFCTSPYELVTMLGLND</sequence>
<dbReference type="HOGENOM" id="CLU_045011_19_1_6"/>
<protein>
    <submittedName>
        <fullName evidence="5">HAD-superfamily hydrolase, subfamily IA, variant 1</fullName>
    </submittedName>
</protein>
<dbReference type="KEGG" id="fbl:Fbal_1945"/>
<dbReference type="SFLD" id="SFLDG01129">
    <property type="entry name" value="C1.5:_HAD__Beta-PGM__Phosphata"/>
    <property type="match status" value="1"/>
</dbReference>
<dbReference type="GO" id="GO:0008967">
    <property type="term" value="F:phosphoglycolate phosphatase activity"/>
    <property type="evidence" value="ECO:0007669"/>
    <property type="project" value="TreeGrafter"/>
</dbReference>
<organism evidence="5 6">
    <name type="scientific">Ferrimonas balearica (strain DSM 9799 / CCM 4581 / KCTC 23876 / PAT)</name>
    <dbReference type="NCBI Taxonomy" id="550540"/>
    <lineage>
        <taxon>Bacteria</taxon>
        <taxon>Pseudomonadati</taxon>
        <taxon>Pseudomonadota</taxon>
        <taxon>Gammaproteobacteria</taxon>
        <taxon>Alteromonadales</taxon>
        <taxon>Ferrimonadaceae</taxon>
        <taxon>Ferrimonas</taxon>
    </lineage>
</organism>
<dbReference type="InterPro" id="IPR041492">
    <property type="entry name" value="HAD_2"/>
</dbReference>
<dbReference type="GO" id="GO:0046872">
    <property type="term" value="F:metal ion binding"/>
    <property type="evidence" value="ECO:0007669"/>
    <property type="project" value="UniProtKB-KW"/>
</dbReference>
<dbReference type="Pfam" id="PF13419">
    <property type="entry name" value="HAD_2"/>
    <property type="match status" value="1"/>
</dbReference>
<dbReference type="Proteomes" id="UP000006683">
    <property type="component" value="Chromosome"/>
</dbReference>
<dbReference type="InterPro" id="IPR023198">
    <property type="entry name" value="PGP-like_dom2"/>
</dbReference>
<dbReference type="Gene3D" id="3.40.50.1000">
    <property type="entry name" value="HAD superfamily/HAD-like"/>
    <property type="match status" value="1"/>
</dbReference>
<dbReference type="AlphaFoldDB" id="E1STN5"/>
<reference evidence="5 6" key="1">
    <citation type="journal article" date="2010" name="Stand. Genomic Sci.">
        <title>Complete genome sequence of Ferrimonas balearica type strain (PAT).</title>
        <authorList>
            <person name="Nolan M."/>
            <person name="Sikorski J."/>
            <person name="Davenport K."/>
            <person name="Lucas S."/>
            <person name="Glavina Del Rio T."/>
            <person name="Tice H."/>
            <person name="Cheng J."/>
            <person name="Goodwin L."/>
            <person name="Pitluck S."/>
            <person name="Liolios K."/>
            <person name="Ivanova N."/>
            <person name="Mavromatis K."/>
            <person name="Ovchinnikova G."/>
            <person name="Pati A."/>
            <person name="Chen A."/>
            <person name="Palaniappan K."/>
            <person name="Land M."/>
            <person name="Hauser L."/>
            <person name="Chang Y."/>
            <person name="Jeffries C."/>
            <person name="Tapia R."/>
            <person name="Brettin T."/>
            <person name="Detter J."/>
            <person name="Han C."/>
            <person name="Yasawong M."/>
            <person name="Rohde M."/>
            <person name="Tindall B."/>
            <person name="Goker M."/>
            <person name="Woyke T."/>
            <person name="Bristow J."/>
            <person name="Eisen J."/>
            <person name="Markowitz V."/>
            <person name="Hugenholtz P."/>
            <person name="Kyrpides N."/>
            <person name="Klenk H."/>
            <person name="Lapidus A."/>
        </authorList>
    </citation>
    <scope>NUCLEOTIDE SEQUENCE [LARGE SCALE GENOMIC DNA]</scope>
    <source>
        <strain evidence="6">DSM 9799 / CCM 4581 / KCTC 23876 / PAT</strain>
    </source>
</reference>
<gene>
    <name evidence="5" type="ordered locus">Fbal_1945</name>
</gene>
<dbReference type="eggNOG" id="COG0546">
    <property type="taxonomic scope" value="Bacteria"/>
</dbReference>
<dbReference type="NCBIfam" id="TIGR01509">
    <property type="entry name" value="HAD-SF-IA-v3"/>
    <property type="match status" value="1"/>
</dbReference>
<keyword evidence="4" id="KW-0119">Carbohydrate metabolism</keyword>
<dbReference type="PANTHER" id="PTHR43434:SF23">
    <property type="entry name" value="PHOSPHOGLYCOLATE PHOSPHATASE"/>
    <property type="match status" value="1"/>
</dbReference>
<dbReference type="InterPro" id="IPR023214">
    <property type="entry name" value="HAD_sf"/>
</dbReference>
<accession>E1STN5</accession>
<keyword evidence="6" id="KW-1185">Reference proteome</keyword>
<evidence type="ECO:0000256" key="4">
    <source>
        <dbReference type="ARBA" id="ARBA00023277"/>
    </source>
</evidence>
<proteinExistence type="predicted"/>
<dbReference type="SFLD" id="SFLDS00003">
    <property type="entry name" value="Haloacid_Dehalogenase"/>
    <property type="match status" value="1"/>
</dbReference>
<name>E1STN5_FERBD</name>
<dbReference type="InterPro" id="IPR050155">
    <property type="entry name" value="HAD-like_hydrolase_sf"/>
</dbReference>
<dbReference type="InterPro" id="IPR036412">
    <property type="entry name" value="HAD-like_sf"/>
</dbReference>
<keyword evidence="3" id="KW-0460">Magnesium</keyword>
<dbReference type="EMBL" id="CP002209">
    <property type="protein sequence ID" value="ADN76148.1"/>
    <property type="molecule type" value="Genomic_DNA"/>
</dbReference>
<evidence type="ECO:0000313" key="5">
    <source>
        <dbReference type="EMBL" id="ADN76148.1"/>
    </source>
</evidence>
<dbReference type="OrthoDB" id="9776368at2"/>
<dbReference type="NCBIfam" id="TIGR01549">
    <property type="entry name" value="HAD-SF-IA-v1"/>
    <property type="match status" value="1"/>
</dbReference>
<keyword evidence="1" id="KW-0479">Metal-binding</keyword>
<dbReference type="Gene3D" id="1.10.150.240">
    <property type="entry name" value="Putative phosphatase, domain 2"/>
    <property type="match status" value="1"/>
</dbReference>
<dbReference type="InterPro" id="IPR006439">
    <property type="entry name" value="HAD-SF_hydro_IA"/>
</dbReference>
<evidence type="ECO:0000313" key="6">
    <source>
        <dbReference type="Proteomes" id="UP000006683"/>
    </source>
</evidence>
<evidence type="ECO:0000256" key="2">
    <source>
        <dbReference type="ARBA" id="ARBA00022801"/>
    </source>
</evidence>
<dbReference type="PRINTS" id="PR00413">
    <property type="entry name" value="HADHALOGNASE"/>
</dbReference>
<dbReference type="SFLD" id="SFLDG01135">
    <property type="entry name" value="C1.5.6:_HAD__Beta-PGM__Phospha"/>
    <property type="match status" value="1"/>
</dbReference>
<evidence type="ECO:0000256" key="1">
    <source>
        <dbReference type="ARBA" id="ARBA00022723"/>
    </source>
</evidence>
<dbReference type="RefSeq" id="WP_013345454.1">
    <property type="nucleotide sequence ID" value="NC_014541.1"/>
</dbReference>